<comment type="caution">
    <text evidence="4">The sequence shown here is derived from an EMBL/GenBank/DDBJ whole genome shotgun (WGS) entry which is preliminary data.</text>
</comment>
<feature type="domain" description="DUF1549" evidence="2">
    <location>
        <begin position="62"/>
        <end position="241"/>
    </location>
</feature>
<keyword evidence="5" id="KW-1185">Reference proteome</keyword>
<feature type="chain" id="PRO_5022750065" description="DUF1549 domain-containing protein" evidence="1">
    <location>
        <begin position="28"/>
        <end position="633"/>
    </location>
</feature>
<evidence type="ECO:0000313" key="5">
    <source>
        <dbReference type="Proteomes" id="UP000316095"/>
    </source>
</evidence>
<dbReference type="RefSeq" id="WP_146505183.1">
    <property type="nucleotide sequence ID" value="NZ_SJPG01000001.1"/>
</dbReference>
<keyword evidence="1" id="KW-0732">Signal</keyword>
<name>A0A5C5XJQ9_9PLAN</name>
<evidence type="ECO:0000259" key="3">
    <source>
        <dbReference type="Pfam" id="PF07587"/>
    </source>
</evidence>
<sequence length="633" mass="72844" precursor="true">MMRRTNVLMACIVAGLVLGMMPISAQAQKKPKEEIPVPKRPIKIAPVDDSLEMQIKRSAAIIDMLVETNYKKQNVRPNPMASDEVFLRRVYLDITGTIPDYKKSRAFIRSRSAGKRTRMIDDLLEDEGYASHLYNYFADLLRVNDRVSNNVPGEPYAEWVRRCCEENKHYDDFVYEMLTAEGKIYENPAAGYILRDSGMPLDAMNNTVRIFLGTQVGCAQCHDHPFDKWKQKEFYEMAAFTYGVNTRISTNDKMFGGGNVVNRMREELKTIDEKYDGGGKYNRFLIANLISVGDRNRTLVLPHDYQYDDAKPKEKVVLRTIFDPQPIAKPGDTPRITLAKWMISPENPRFTKTIANRMWKRAFGIGLIEPEDDMHDDTVASNPELMDFLISEMKRLDYDLKEFMRIIYNTKVYQRESTHTEYDPSVAYHFPGPVLRRMTPEQVWDSFITLAAKDPEEYQREPAAIEANLINVDLSKVTAQEIYDRDVELRRVSGYKFRNARDKVYKYEGLLLVRASELPQPVPPGHFLRQFGQSDREVIQGNFDAGSVPQVLQMFNGPLTHMLLAPASYLHYNVVNARTPSDRIDTVFLSILNRFPTDEERLVAEDEIKTNGPAGYGNVIWALVNTREFLFVQ</sequence>
<evidence type="ECO:0000256" key="1">
    <source>
        <dbReference type="SAM" id="SignalP"/>
    </source>
</evidence>
<evidence type="ECO:0000259" key="2">
    <source>
        <dbReference type="Pfam" id="PF07583"/>
    </source>
</evidence>
<dbReference type="Pfam" id="PF07587">
    <property type="entry name" value="PSD1"/>
    <property type="match status" value="1"/>
</dbReference>
<organism evidence="4 5">
    <name type="scientific">Rubinisphaera italica</name>
    <dbReference type="NCBI Taxonomy" id="2527969"/>
    <lineage>
        <taxon>Bacteria</taxon>
        <taxon>Pseudomonadati</taxon>
        <taxon>Planctomycetota</taxon>
        <taxon>Planctomycetia</taxon>
        <taxon>Planctomycetales</taxon>
        <taxon>Planctomycetaceae</taxon>
        <taxon>Rubinisphaera</taxon>
    </lineage>
</organism>
<protein>
    <recommendedName>
        <fullName evidence="6">DUF1549 domain-containing protein</fullName>
    </recommendedName>
</protein>
<dbReference type="PANTHER" id="PTHR35889">
    <property type="entry name" value="CYCLOINULO-OLIGOSACCHARIDE FRUCTANOTRANSFERASE-RELATED"/>
    <property type="match status" value="1"/>
</dbReference>
<accession>A0A5C5XJQ9</accession>
<proteinExistence type="predicted"/>
<dbReference type="InterPro" id="IPR022655">
    <property type="entry name" value="DUF1553"/>
</dbReference>
<dbReference type="Proteomes" id="UP000316095">
    <property type="component" value="Unassembled WGS sequence"/>
</dbReference>
<evidence type="ECO:0000313" key="4">
    <source>
        <dbReference type="EMBL" id="TWT63437.1"/>
    </source>
</evidence>
<dbReference type="InterPro" id="IPR011444">
    <property type="entry name" value="DUF1549"/>
</dbReference>
<feature type="signal peptide" evidence="1">
    <location>
        <begin position="1"/>
        <end position="27"/>
    </location>
</feature>
<dbReference type="EMBL" id="SJPG01000001">
    <property type="protein sequence ID" value="TWT63437.1"/>
    <property type="molecule type" value="Genomic_DNA"/>
</dbReference>
<reference evidence="4 5" key="1">
    <citation type="submission" date="2019-02" db="EMBL/GenBank/DDBJ databases">
        <title>Deep-cultivation of Planctomycetes and their phenomic and genomic characterization uncovers novel biology.</title>
        <authorList>
            <person name="Wiegand S."/>
            <person name="Jogler M."/>
            <person name="Boedeker C."/>
            <person name="Pinto D."/>
            <person name="Vollmers J."/>
            <person name="Rivas-Marin E."/>
            <person name="Kohn T."/>
            <person name="Peeters S.H."/>
            <person name="Heuer A."/>
            <person name="Rast P."/>
            <person name="Oberbeckmann S."/>
            <person name="Bunk B."/>
            <person name="Jeske O."/>
            <person name="Meyerdierks A."/>
            <person name="Storesund J.E."/>
            <person name="Kallscheuer N."/>
            <person name="Luecker S."/>
            <person name="Lage O.M."/>
            <person name="Pohl T."/>
            <person name="Merkel B.J."/>
            <person name="Hornburger P."/>
            <person name="Mueller R.-W."/>
            <person name="Bruemmer F."/>
            <person name="Labrenz M."/>
            <person name="Spormann A.M."/>
            <person name="Op Den Camp H."/>
            <person name="Overmann J."/>
            <person name="Amann R."/>
            <person name="Jetten M.S.M."/>
            <person name="Mascher T."/>
            <person name="Medema M.H."/>
            <person name="Devos D.P."/>
            <person name="Kaster A.-K."/>
            <person name="Ovreas L."/>
            <person name="Rohde M."/>
            <person name="Galperin M.Y."/>
            <person name="Jogler C."/>
        </authorList>
    </citation>
    <scope>NUCLEOTIDE SEQUENCE [LARGE SCALE GENOMIC DNA]</scope>
    <source>
        <strain evidence="4 5">Pan54</strain>
    </source>
</reference>
<dbReference type="OrthoDB" id="289126at2"/>
<feature type="domain" description="DUF1553" evidence="3">
    <location>
        <begin position="335"/>
        <end position="604"/>
    </location>
</feature>
<dbReference type="AlphaFoldDB" id="A0A5C5XJQ9"/>
<dbReference type="Pfam" id="PF07583">
    <property type="entry name" value="PSCyt2"/>
    <property type="match status" value="1"/>
</dbReference>
<evidence type="ECO:0008006" key="6">
    <source>
        <dbReference type="Google" id="ProtNLM"/>
    </source>
</evidence>
<gene>
    <name evidence="4" type="ORF">Pan54_41900</name>
</gene>
<dbReference type="PANTHER" id="PTHR35889:SF3">
    <property type="entry name" value="F-BOX DOMAIN-CONTAINING PROTEIN"/>
    <property type="match status" value="1"/>
</dbReference>